<sequence length="45" mass="5256">MKCMAGHIDKSSFRKTFLGLFCSNNQIFSCAHLKKCIVLFEYCEY</sequence>
<dbReference type="AlphaFoldDB" id="A0A0E9XKD7"/>
<accession>A0A0E9XKD7</accession>
<reference evidence="1" key="2">
    <citation type="journal article" date="2015" name="Fish Shellfish Immunol.">
        <title>Early steps in the European eel (Anguilla anguilla)-Vibrio vulnificus interaction in the gills: Role of the RtxA13 toxin.</title>
        <authorList>
            <person name="Callol A."/>
            <person name="Pajuelo D."/>
            <person name="Ebbesson L."/>
            <person name="Teles M."/>
            <person name="MacKenzie S."/>
            <person name="Amaro C."/>
        </authorList>
    </citation>
    <scope>NUCLEOTIDE SEQUENCE</scope>
</reference>
<name>A0A0E9XKD7_ANGAN</name>
<dbReference type="EMBL" id="GBXM01005443">
    <property type="protein sequence ID" value="JAI03135.1"/>
    <property type="molecule type" value="Transcribed_RNA"/>
</dbReference>
<proteinExistence type="predicted"/>
<organism evidence="1">
    <name type="scientific">Anguilla anguilla</name>
    <name type="common">European freshwater eel</name>
    <name type="synonym">Muraena anguilla</name>
    <dbReference type="NCBI Taxonomy" id="7936"/>
    <lineage>
        <taxon>Eukaryota</taxon>
        <taxon>Metazoa</taxon>
        <taxon>Chordata</taxon>
        <taxon>Craniata</taxon>
        <taxon>Vertebrata</taxon>
        <taxon>Euteleostomi</taxon>
        <taxon>Actinopterygii</taxon>
        <taxon>Neopterygii</taxon>
        <taxon>Teleostei</taxon>
        <taxon>Anguilliformes</taxon>
        <taxon>Anguillidae</taxon>
        <taxon>Anguilla</taxon>
    </lineage>
</organism>
<reference evidence="1" key="1">
    <citation type="submission" date="2014-11" db="EMBL/GenBank/DDBJ databases">
        <authorList>
            <person name="Amaro Gonzalez C."/>
        </authorList>
    </citation>
    <scope>NUCLEOTIDE SEQUENCE</scope>
</reference>
<protein>
    <submittedName>
        <fullName evidence="1">Uncharacterized protein</fullName>
    </submittedName>
</protein>
<evidence type="ECO:0000313" key="1">
    <source>
        <dbReference type="EMBL" id="JAI03135.1"/>
    </source>
</evidence>